<feature type="non-terminal residue" evidence="1">
    <location>
        <position position="55"/>
    </location>
</feature>
<dbReference type="Proteomes" id="UP001321473">
    <property type="component" value="Unassembled WGS sequence"/>
</dbReference>
<dbReference type="AlphaFoldDB" id="A0AAQ4DGF1"/>
<evidence type="ECO:0000313" key="2">
    <source>
        <dbReference type="Proteomes" id="UP001321473"/>
    </source>
</evidence>
<accession>A0AAQ4DGF1</accession>
<evidence type="ECO:0000313" key="1">
    <source>
        <dbReference type="EMBL" id="KAK8761541.1"/>
    </source>
</evidence>
<organism evidence="1 2">
    <name type="scientific">Amblyomma americanum</name>
    <name type="common">Lone star tick</name>
    <dbReference type="NCBI Taxonomy" id="6943"/>
    <lineage>
        <taxon>Eukaryota</taxon>
        <taxon>Metazoa</taxon>
        <taxon>Ecdysozoa</taxon>
        <taxon>Arthropoda</taxon>
        <taxon>Chelicerata</taxon>
        <taxon>Arachnida</taxon>
        <taxon>Acari</taxon>
        <taxon>Parasitiformes</taxon>
        <taxon>Ixodida</taxon>
        <taxon>Ixodoidea</taxon>
        <taxon>Ixodidae</taxon>
        <taxon>Amblyomminae</taxon>
        <taxon>Amblyomma</taxon>
    </lineage>
</organism>
<reference evidence="1 2" key="1">
    <citation type="journal article" date="2023" name="Arcadia Sci">
        <title>De novo assembly of a long-read Amblyomma americanum tick genome.</title>
        <authorList>
            <person name="Chou S."/>
            <person name="Poskanzer K.E."/>
            <person name="Rollins M."/>
            <person name="Thuy-Boun P.S."/>
        </authorList>
    </citation>
    <scope>NUCLEOTIDE SEQUENCE [LARGE SCALE GENOMIC DNA]</scope>
    <source>
        <strain evidence="1">F_SG_1</strain>
        <tissue evidence="1">Salivary glands</tissue>
    </source>
</reference>
<name>A0AAQ4DGF1_AMBAM</name>
<comment type="caution">
    <text evidence="1">The sequence shown here is derived from an EMBL/GenBank/DDBJ whole genome shotgun (WGS) entry which is preliminary data.</text>
</comment>
<proteinExistence type="predicted"/>
<sequence length="55" mass="6151">MKRCSSDWWDNAVCSSFDDSHWLLNVSCLSLGSGHDATALKMSELCWNSDDLLAQ</sequence>
<gene>
    <name evidence="1" type="ORF">V5799_027192</name>
</gene>
<dbReference type="EMBL" id="JARKHS020031040">
    <property type="protein sequence ID" value="KAK8761541.1"/>
    <property type="molecule type" value="Genomic_DNA"/>
</dbReference>
<keyword evidence="2" id="KW-1185">Reference proteome</keyword>
<protein>
    <submittedName>
        <fullName evidence="1">Uncharacterized protein</fullName>
    </submittedName>
</protein>